<evidence type="ECO:0000256" key="3">
    <source>
        <dbReference type="ARBA" id="ARBA00023004"/>
    </source>
</evidence>
<protein>
    <submittedName>
        <fullName evidence="7">Radical SAM domain iron-sulfur cluster-binding oxidoreductase</fullName>
    </submittedName>
</protein>
<dbReference type="Proteomes" id="UP000007721">
    <property type="component" value="Chromosome"/>
</dbReference>
<gene>
    <name evidence="7" type="ordered locus">Geob_3267</name>
</gene>
<feature type="domain" description="Radical SAM core" evidence="6">
    <location>
        <begin position="90"/>
        <end position="224"/>
    </location>
</feature>
<evidence type="ECO:0000256" key="4">
    <source>
        <dbReference type="ARBA" id="ARBA00023014"/>
    </source>
</evidence>
<sequence length="323" mass="36210">MFFTFRPSAADRRLFMRYIDLYQSGELLQRIRAAYQRLKSCDLCPHDCRVNRLAGETGICRSGALPKIASANIHRGEEPPISGSRGSGTIFFSNCNLSCRFCQNFPISQFGNGEELSIRQLAEKMLKLQRQKAHNINLVTPSHFLPQFLAALFMAIKEGFNLPIVWNSNGYEKVDVLQLLDEIVDIYLPDMKYAADEPARALSGAPAYPTFNRLAVREMLRQVGQLQVDEEGIGIRGLIVRHLVLPVNKAGSDETLPWIAKHLGEATHVALMSQYFPAHLARATPGIDRPLTAEEYDAAVEALEEAGLESGWVQELEQERRPV</sequence>
<dbReference type="GO" id="GO:0003824">
    <property type="term" value="F:catalytic activity"/>
    <property type="evidence" value="ECO:0007669"/>
    <property type="project" value="InterPro"/>
</dbReference>
<organism evidence="7 8">
    <name type="scientific">Geotalea daltonii (strain DSM 22248 / JCM 15807 / FRC-32)</name>
    <name type="common">Geobacter daltonii</name>
    <dbReference type="NCBI Taxonomy" id="316067"/>
    <lineage>
        <taxon>Bacteria</taxon>
        <taxon>Pseudomonadati</taxon>
        <taxon>Thermodesulfobacteriota</taxon>
        <taxon>Desulfuromonadia</taxon>
        <taxon>Geobacterales</taxon>
        <taxon>Geobacteraceae</taxon>
        <taxon>Geotalea</taxon>
    </lineage>
</organism>
<evidence type="ECO:0000256" key="5">
    <source>
        <dbReference type="PIRSR" id="PIRSR004869-50"/>
    </source>
</evidence>
<feature type="binding site" evidence="5">
    <location>
        <position position="95"/>
    </location>
    <ligand>
        <name>[4Fe-4S] cluster</name>
        <dbReference type="ChEBI" id="CHEBI:49883"/>
        <note>4Fe-4S-S-AdoMet</note>
    </ligand>
</feature>
<keyword evidence="1 5" id="KW-0949">S-adenosyl-L-methionine</keyword>
<feature type="binding site" evidence="5">
    <location>
        <position position="102"/>
    </location>
    <ligand>
        <name>[4Fe-4S] cluster</name>
        <dbReference type="ChEBI" id="CHEBI:49883"/>
        <note>4Fe-4S-S-AdoMet</note>
    </ligand>
</feature>
<dbReference type="InterPro" id="IPR016431">
    <property type="entry name" value="Pyrv-formate_lyase-activ_prd"/>
</dbReference>
<dbReference type="eggNOG" id="COG1313">
    <property type="taxonomic scope" value="Bacteria"/>
</dbReference>
<accession>B9M4S6</accession>
<keyword evidence="3 5" id="KW-0408">Iron</keyword>
<dbReference type="EMBL" id="CP001390">
    <property type="protein sequence ID" value="ACM21610.2"/>
    <property type="molecule type" value="Genomic_DNA"/>
</dbReference>
<comment type="cofactor">
    <cofactor evidence="5">
        <name>[4Fe-4S] cluster</name>
        <dbReference type="ChEBI" id="CHEBI:49883"/>
    </cofactor>
    <text evidence="5">Binds 1 [4Fe-4S] cluster. The cluster is coordinated with 3 cysteines and an exchangeable S-adenosyl-L-methionine.</text>
</comment>
<dbReference type="GO" id="GO:0051536">
    <property type="term" value="F:iron-sulfur cluster binding"/>
    <property type="evidence" value="ECO:0007669"/>
    <property type="project" value="UniProtKB-KW"/>
</dbReference>
<dbReference type="STRING" id="316067.Geob_3267"/>
<evidence type="ECO:0000256" key="2">
    <source>
        <dbReference type="ARBA" id="ARBA00022723"/>
    </source>
</evidence>
<reference evidence="7 8" key="1">
    <citation type="submission" date="2009-01" db="EMBL/GenBank/DDBJ databases">
        <title>Complete sequence of Geobacter sp. FRC-32.</title>
        <authorList>
            <consortium name="US DOE Joint Genome Institute"/>
            <person name="Lucas S."/>
            <person name="Copeland A."/>
            <person name="Lapidus A."/>
            <person name="Glavina del Rio T."/>
            <person name="Dalin E."/>
            <person name="Tice H."/>
            <person name="Bruce D."/>
            <person name="Goodwin L."/>
            <person name="Pitluck S."/>
            <person name="Saunders E."/>
            <person name="Brettin T."/>
            <person name="Detter J.C."/>
            <person name="Han C."/>
            <person name="Larimer F."/>
            <person name="Land M."/>
            <person name="Hauser L."/>
            <person name="Kyrpides N."/>
            <person name="Ovchinnikova G."/>
            <person name="Kostka J."/>
            <person name="Richardson P."/>
        </authorList>
    </citation>
    <scope>NUCLEOTIDE SEQUENCE [LARGE SCALE GENOMIC DNA]</scope>
    <source>
        <strain evidence="8">DSM 22248 / JCM 15807 / FRC-32</strain>
    </source>
</reference>
<dbReference type="PANTHER" id="PTHR43075:SF1">
    <property type="entry name" value="FORMATE LYASE ACTIVATING ENZYME, PUTATIVE (AFU_ORTHOLOGUE AFUA_2G15630)-RELATED"/>
    <property type="match status" value="1"/>
</dbReference>
<evidence type="ECO:0000313" key="7">
    <source>
        <dbReference type="EMBL" id="ACM21610.2"/>
    </source>
</evidence>
<dbReference type="KEGG" id="geo:Geob_3267"/>
<dbReference type="PIRSF" id="PIRSF004869">
    <property type="entry name" value="PflX_prd"/>
    <property type="match status" value="1"/>
</dbReference>
<dbReference type="CDD" id="cd01335">
    <property type="entry name" value="Radical_SAM"/>
    <property type="match status" value="1"/>
</dbReference>
<proteinExistence type="predicted"/>
<keyword evidence="2 5" id="KW-0479">Metal-binding</keyword>
<keyword evidence="4 5" id="KW-0411">Iron-sulfur</keyword>
<evidence type="ECO:0000256" key="1">
    <source>
        <dbReference type="ARBA" id="ARBA00022691"/>
    </source>
</evidence>
<keyword evidence="8" id="KW-1185">Reference proteome</keyword>
<dbReference type="PANTHER" id="PTHR43075">
    <property type="entry name" value="FORMATE LYASE ACTIVATING ENZYME, PUTATIVE (AFU_ORTHOLOGUE AFUA_2G15630)-RELATED"/>
    <property type="match status" value="1"/>
</dbReference>
<dbReference type="SFLD" id="SFLDS00029">
    <property type="entry name" value="Radical_SAM"/>
    <property type="match status" value="1"/>
</dbReference>
<dbReference type="Gene3D" id="3.20.20.70">
    <property type="entry name" value="Aldolase class I"/>
    <property type="match status" value="1"/>
</dbReference>
<dbReference type="InterPro" id="IPR040085">
    <property type="entry name" value="MJ0674-like"/>
</dbReference>
<dbReference type="SUPFAM" id="SSF102114">
    <property type="entry name" value="Radical SAM enzymes"/>
    <property type="match status" value="1"/>
</dbReference>
<name>B9M4S6_GEODF</name>
<dbReference type="AlphaFoldDB" id="B9M4S6"/>
<feature type="binding site" evidence="5">
    <location>
        <position position="99"/>
    </location>
    <ligand>
        <name>[4Fe-4S] cluster</name>
        <dbReference type="ChEBI" id="CHEBI:49883"/>
        <note>4Fe-4S-S-AdoMet</note>
    </ligand>
</feature>
<dbReference type="SFLD" id="SFLDG01099">
    <property type="entry name" value="Uncharacterised_Radical_SAM_Su"/>
    <property type="match status" value="1"/>
</dbReference>
<evidence type="ECO:0000313" key="8">
    <source>
        <dbReference type="Proteomes" id="UP000007721"/>
    </source>
</evidence>
<dbReference type="InterPro" id="IPR058240">
    <property type="entry name" value="rSAM_sf"/>
</dbReference>
<dbReference type="HOGENOM" id="CLU_062674_0_1_7"/>
<dbReference type="GO" id="GO:0046872">
    <property type="term" value="F:metal ion binding"/>
    <property type="evidence" value="ECO:0007669"/>
    <property type="project" value="UniProtKB-KW"/>
</dbReference>
<dbReference type="Pfam" id="PF04055">
    <property type="entry name" value="Radical_SAM"/>
    <property type="match status" value="1"/>
</dbReference>
<dbReference type="InterPro" id="IPR013785">
    <property type="entry name" value="Aldolase_TIM"/>
</dbReference>
<evidence type="ECO:0000259" key="6">
    <source>
        <dbReference type="Pfam" id="PF04055"/>
    </source>
</evidence>
<dbReference type="InterPro" id="IPR007197">
    <property type="entry name" value="rSAM"/>
</dbReference>